<gene>
    <name evidence="2" type="ORF">R4146_08540</name>
</gene>
<feature type="signal peptide" evidence="1">
    <location>
        <begin position="1"/>
        <end position="29"/>
    </location>
</feature>
<organism evidence="2 3">
    <name type="scientific">Nicoliella lavandulae</name>
    <dbReference type="NCBI Taxonomy" id="3082954"/>
    <lineage>
        <taxon>Bacteria</taxon>
        <taxon>Bacillati</taxon>
        <taxon>Bacillota</taxon>
        <taxon>Bacilli</taxon>
        <taxon>Lactobacillales</taxon>
        <taxon>Lactobacillaceae</taxon>
        <taxon>Nicoliella</taxon>
    </lineage>
</organism>
<dbReference type="RefSeq" id="WP_339961024.1">
    <property type="nucleotide sequence ID" value="NZ_JAWMWH010000003.1"/>
</dbReference>
<accession>A0ABU8SMR2</accession>
<dbReference type="Proteomes" id="UP001370590">
    <property type="component" value="Unassembled WGS sequence"/>
</dbReference>
<dbReference type="EMBL" id="JAWMWH010000003">
    <property type="protein sequence ID" value="MEJ6401183.1"/>
    <property type="molecule type" value="Genomic_DNA"/>
</dbReference>
<keyword evidence="3" id="KW-1185">Reference proteome</keyword>
<evidence type="ECO:0000256" key="1">
    <source>
        <dbReference type="SAM" id="SignalP"/>
    </source>
</evidence>
<keyword evidence="1" id="KW-0732">Signal</keyword>
<proteinExistence type="predicted"/>
<protein>
    <submittedName>
        <fullName evidence="2">Uncharacterized protein</fullName>
    </submittedName>
</protein>
<name>A0ABU8SMR2_9LACO</name>
<evidence type="ECO:0000313" key="3">
    <source>
        <dbReference type="Proteomes" id="UP001370590"/>
    </source>
</evidence>
<feature type="chain" id="PRO_5047496350" evidence="1">
    <location>
        <begin position="30"/>
        <end position="165"/>
    </location>
</feature>
<reference evidence="2 3" key="1">
    <citation type="submission" date="2023-10" db="EMBL/GenBank/DDBJ databases">
        <title>Nicoliella lavandulae sp. nov. isolated from Lavandula angustifolia flowers.</title>
        <authorList>
            <person name="Alcantara C."/>
            <person name="Zuniga M."/>
            <person name="Landete J.M."/>
            <person name="Monedero V."/>
        </authorList>
    </citation>
    <scope>NUCLEOTIDE SEQUENCE [LARGE SCALE GENOMIC DNA]</scope>
    <source>
        <strain evidence="2 3">Es01</strain>
    </source>
</reference>
<comment type="caution">
    <text evidence="2">The sequence shown here is derived from an EMBL/GenBank/DDBJ whole genome shotgun (WGS) entry which is preliminary data.</text>
</comment>
<sequence length="165" mass="17990">MKKLITSIALATVLLTSATTAITTESVHADTITTSQNANGRFNKQVNAYTKLLNATDKTDLIKALIKSGTPTSLSDLGSKISLHSENEKATNSADAYTNAQFYLKLRRIFHRNINLNFESDNGVKLSDNLKTIKKDGSKQNPETVYMTGMGLGDSLDFGNRTSNQ</sequence>
<evidence type="ECO:0000313" key="2">
    <source>
        <dbReference type="EMBL" id="MEJ6401183.1"/>
    </source>
</evidence>